<dbReference type="EMBL" id="JAIFRP010004357">
    <property type="protein sequence ID" value="KAK2577152.1"/>
    <property type="molecule type" value="Genomic_DNA"/>
</dbReference>
<dbReference type="GO" id="GO:1990165">
    <property type="term" value="F:single-strand break-containing DNA binding"/>
    <property type="evidence" value="ECO:0007669"/>
    <property type="project" value="TreeGrafter"/>
</dbReference>
<evidence type="ECO:0000259" key="1">
    <source>
        <dbReference type="Pfam" id="PF16278"/>
    </source>
</evidence>
<dbReference type="InterPro" id="IPR036265">
    <property type="entry name" value="HIT-like_sf"/>
</dbReference>
<dbReference type="AlphaFoldDB" id="A0AAD9RCD6"/>
<comment type="caution">
    <text evidence="2">The sequence shown here is derived from an EMBL/GenBank/DDBJ whole genome shotgun (WGS) entry which is preliminary data.</text>
</comment>
<feature type="domain" description="Aprataxin C2HE/C2H2/C2HC zinc finger" evidence="1">
    <location>
        <begin position="54"/>
        <end position="103"/>
    </location>
</feature>
<dbReference type="GO" id="GO:0003725">
    <property type="term" value="F:double-stranded RNA binding"/>
    <property type="evidence" value="ECO:0007669"/>
    <property type="project" value="TreeGrafter"/>
</dbReference>
<accession>A0AAD9RCD6</accession>
<dbReference type="PANTHER" id="PTHR12486">
    <property type="entry name" value="APRATAXIN-RELATED"/>
    <property type="match status" value="1"/>
</dbReference>
<dbReference type="GO" id="GO:0030983">
    <property type="term" value="F:mismatched DNA binding"/>
    <property type="evidence" value="ECO:0007669"/>
    <property type="project" value="TreeGrafter"/>
</dbReference>
<dbReference type="PANTHER" id="PTHR12486:SF4">
    <property type="entry name" value="APRATAXIN"/>
    <property type="match status" value="1"/>
</dbReference>
<evidence type="ECO:0000313" key="2">
    <source>
        <dbReference type="EMBL" id="KAK2577152.1"/>
    </source>
</evidence>
<gene>
    <name evidence="2" type="ORF">KPH14_003312</name>
</gene>
<dbReference type="Pfam" id="PF16278">
    <property type="entry name" value="zf-C2HE"/>
    <property type="match status" value="1"/>
</dbReference>
<organism evidence="2 3">
    <name type="scientific">Odynerus spinipes</name>
    <dbReference type="NCBI Taxonomy" id="1348599"/>
    <lineage>
        <taxon>Eukaryota</taxon>
        <taxon>Metazoa</taxon>
        <taxon>Ecdysozoa</taxon>
        <taxon>Arthropoda</taxon>
        <taxon>Hexapoda</taxon>
        <taxon>Insecta</taxon>
        <taxon>Pterygota</taxon>
        <taxon>Neoptera</taxon>
        <taxon>Endopterygota</taxon>
        <taxon>Hymenoptera</taxon>
        <taxon>Apocrita</taxon>
        <taxon>Aculeata</taxon>
        <taxon>Vespoidea</taxon>
        <taxon>Vespidae</taxon>
        <taxon>Eumeninae</taxon>
        <taxon>Odynerus</taxon>
    </lineage>
</organism>
<evidence type="ECO:0000313" key="3">
    <source>
        <dbReference type="Proteomes" id="UP001258017"/>
    </source>
</evidence>
<dbReference type="Gene3D" id="3.30.428.10">
    <property type="entry name" value="HIT-like"/>
    <property type="match status" value="1"/>
</dbReference>
<reference evidence="2" key="1">
    <citation type="submission" date="2021-08" db="EMBL/GenBank/DDBJ databases">
        <authorList>
            <person name="Misof B."/>
            <person name="Oliver O."/>
            <person name="Podsiadlowski L."/>
            <person name="Donath A."/>
            <person name="Peters R."/>
            <person name="Mayer C."/>
            <person name="Rust J."/>
            <person name="Gunkel S."/>
            <person name="Lesny P."/>
            <person name="Martin S."/>
            <person name="Oeyen J.P."/>
            <person name="Petersen M."/>
            <person name="Panagiotis P."/>
            <person name="Wilbrandt J."/>
            <person name="Tanja T."/>
        </authorList>
    </citation>
    <scope>NUCLEOTIDE SEQUENCE</scope>
    <source>
        <strain evidence="2">GBR_01_08_01A</strain>
        <tissue evidence="2">Thorax + abdomen</tissue>
    </source>
</reference>
<dbReference type="GO" id="GO:0005634">
    <property type="term" value="C:nucleus"/>
    <property type="evidence" value="ECO:0007669"/>
    <property type="project" value="TreeGrafter"/>
</dbReference>
<dbReference type="Pfam" id="PF11969">
    <property type="entry name" value="DcpS_C"/>
    <property type="match status" value="1"/>
</dbReference>
<keyword evidence="3" id="KW-1185">Reference proteome</keyword>
<dbReference type="InterPro" id="IPR032566">
    <property type="entry name" value="Znf-C2HE"/>
</dbReference>
<reference evidence="2" key="2">
    <citation type="journal article" date="2023" name="Commun. Biol.">
        <title>Intrasexual cuticular hydrocarbon dimorphism in a wasp sheds light on hydrocarbon biosynthesis genes in Hymenoptera.</title>
        <authorList>
            <person name="Moris V.C."/>
            <person name="Podsiadlowski L."/>
            <person name="Martin S."/>
            <person name="Oeyen J.P."/>
            <person name="Donath A."/>
            <person name="Petersen M."/>
            <person name="Wilbrandt J."/>
            <person name="Misof B."/>
            <person name="Liedtke D."/>
            <person name="Thamm M."/>
            <person name="Scheiner R."/>
            <person name="Schmitt T."/>
            <person name="Niehuis O."/>
        </authorList>
    </citation>
    <scope>NUCLEOTIDE SEQUENCE</scope>
    <source>
        <strain evidence="2">GBR_01_08_01A</strain>
    </source>
</reference>
<dbReference type="Proteomes" id="UP001258017">
    <property type="component" value="Unassembled WGS sequence"/>
</dbReference>
<protein>
    <recommendedName>
        <fullName evidence="1">Aprataxin C2HE/C2H2/C2HC zinc finger domain-containing protein</fullName>
    </recommendedName>
</protein>
<dbReference type="GO" id="GO:0000012">
    <property type="term" value="P:single strand break repair"/>
    <property type="evidence" value="ECO:0007669"/>
    <property type="project" value="TreeGrafter"/>
</dbReference>
<name>A0AAD9RCD6_9HYME</name>
<proteinExistence type="predicted"/>
<dbReference type="GO" id="GO:0003697">
    <property type="term" value="F:single-stranded DNA binding"/>
    <property type="evidence" value="ECO:0007669"/>
    <property type="project" value="TreeGrafter"/>
</dbReference>
<sequence length="117" mass="13862">MDKVAEELTKKHPEHEFIVGYHAMPSMQRMHLHVISTDFNSQCLKTKYHWNSFTTPFFIPFKEILKQLRENGELQKLSREEAQKYLNTELKCHKCKVKPKNMESKPGAFRRLSLEAV</sequence>
<dbReference type="GO" id="GO:0033699">
    <property type="term" value="F:DNA 5'-adenosine monophosphate hydrolase activity"/>
    <property type="evidence" value="ECO:0007669"/>
    <property type="project" value="TreeGrafter"/>
</dbReference>
<dbReference type="SUPFAM" id="SSF54197">
    <property type="entry name" value="HIT-like"/>
    <property type="match status" value="1"/>
</dbReference>